<evidence type="ECO:0000256" key="1">
    <source>
        <dbReference type="ARBA" id="ARBA00010900"/>
    </source>
</evidence>
<name>A0A7S4APB6_9STRA</name>
<dbReference type="InterPro" id="IPR022783">
    <property type="entry name" value="GCFC_dom"/>
</dbReference>
<protein>
    <recommendedName>
        <fullName evidence="4">G-patch domain-containing protein</fullName>
    </recommendedName>
</protein>
<feature type="region of interest" description="Disordered" evidence="3">
    <location>
        <begin position="58"/>
        <end position="286"/>
    </location>
</feature>
<dbReference type="PROSITE" id="PS50174">
    <property type="entry name" value="G_PATCH"/>
    <property type="match status" value="1"/>
</dbReference>
<dbReference type="GO" id="GO:0003676">
    <property type="term" value="F:nucleic acid binding"/>
    <property type="evidence" value="ECO:0007669"/>
    <property type="project" value="InterPro"/>
</dbReference>
<sequence>MGAPVFVAASKSHKKDPDPSSSFVLDTPVFVTSTSSKTEGGTTDAPMFVSAGTDTTAAATTATTTATSKQPKTAEANDTKDAAAKTGNEHETAADVAAAEKEENERIQKEQKAADEHFLGLLEKAKTRNKRSRPERPKYFIAASEPAIETTQPNVSMGRGGLGLGADPPSLGLPSSFGGMGMSPTGGGGLGFGRYGDEKNHAKKDPSLGTWERHTKGFGSKLLAKMGWTGSGGLGSNRRTFRGESPTTNEKTKEDVTQSGNEPETKTTTAPAPVPAPPKAAVKKGISRPVEVVVRPSNMGLGFGNFKEASQLKGNRRIEAEVRGIDYDTQVRKEKEEEQKKRRQRRGQRYGEDYDDVMDDDDDDDDDGPTRNINSSAIASTEDLLLNQSWKARRSRNNKMKKKTKNVPEIISYTELIERQKRKYGGASSSQPVIIDMRGPDYVKKTSKSTSTGGTVVVALGEELLYNLSFLLNTYENKLHSSARYHETSLLPKVESTEREIHNLEEKSLQAQTRIDKLKKAYEITDRVKETMAKTTSTIATKTKNIESARLEAKKLVAELENVFTPEECKDLQFWNVLAPTLLGPIVQTTLENWNPFFGTPDEKAQSNNDRLIVDSFFEFKSSGNRNNDNNSNSNNYNNKCKNDSRVLCESMIRNQLIPKLKADIEAESSPRWDPIKNPYAVLDLYEYLRTKAVAFDETANTRNKSNNSRNHDANEDEDPNQIFPSGNDCENEETGGSSNSMSDLVEYIRKELIINAVYPKLQSSILRWKPSFSHSSEKTTLEDPLNLWVLPWLPHIDHPALLPNFVTDCKRKIKGALSFIRRKLSTPKDDRDYVIAVADLLRPWQVILGAKSLPQMISKDSSVVARLAQLLSSWNSTASSSTNGKLSPPNWDDLRLLFELHSRRMISDVDFLSTIEGPILTHWARSVHVLLCDGLSSIESCAETATASKEELNSNSTSLETAVGMYREWKMRILVDPCSSDVSSSLSSSVKNDNDSRYFSCGRSLLLLKGDRYICRIFYSVLCMIQVYQSSSLTISARLEELDQLEPQVHGFRMISARRFLEEKQALQEDFVRMESRSEGETRARIVLKRRNVTEPTFREVVEEFANDRGVLFRPRIGANSLSRDGKQIYLFGGLPIYLEGDVVFYNNNSTWRPLSLDQLMGVVASNK</sequence>
<feature type="region of interest" description="Disordered" evidence="3">
    <location>
        <begin position="700"/>
        <end position="739"/>
    </location>
</feature>
<organism evidence="5">
    <name type="scientific">Pseudo-nitzschia australis</name>
    <dbReference type="NCBI Taxonomy" id="44445"/>
    <lineage>
        <taxon>Eukaryota</taxon>
        <taxon>Sar</taxon>
        <taxon>Stramenopiles</taxon>
        <taxon>Ochrophyta</taxon>
        <taxon>Bacillariophyta</taxon>
        <taxon>Bacillariophyceae</taxon>
        <taxon>Bacillariophycidae</taxon>
        <taxon>Bacillariales</taxon>
        <taxon>Bacillariaceae</taxon>
        <taxon>Pseudo-nitzschia</taxon>
    </lineage>
</organism>
<evidence type="ECO:0000256" key="2">
    <source>
        <dbReference type="SAM" id="Coils"/>
    </source>
</evidence>
<feature type="compositionally biased region" description="Acidic residues" evidence="3">
    <location>
        <begin position="353"/>
        <end position="367"/>
    </location>
</feature>
<feature type="compositionally biased region" description="Low complexity" evidence="3">
    <location>
        <begin position="58"/>
        <end position="67"/>
    </location>
</feature>
<feature type="compositionally biased region" description="Polar residues" evidence="3">
    <location>
        <begin position="700"/>
        <end position="709"/>
    </location>
</feature>
<dbReference type="PANTHER" id="PTHR23329">
    <property type="entry name" value="TUFTELIN-INTERACTING PROTEIN 11-RELATED"/>
    <property type="match status" value="1"/>
</dbReference>
<feature type="compositionally biased region" description="Basic and acidic residues" evidence="3">
    <location>
        <begin position="75"/>
        <end position="138"/>
    </location>
</feature>
<feature type="region of interest" description="Disordered" evidence="3">
    <location>
        <begin position="1"/>
        <end position="26"/>
    </location>
</feature>
<dbReference type="AlphaFoldDB" id="A0A7S4APB6"/>
<dbReference type="EMBL" id="HBIX01020168">
    <property type="protein sequence ID" value="CAE0721477.1"/>
    <property type="molecule type" value="Transcribed_RNA"/>
</dbReference>
<gene>
    <name evidence="5" type="ORF">PAUS00366_LOCUS14232</name>
</gene>
<evidence type="ECO:0000256" key="3">
    <source>
        <dbReference type="SAM" id="MobiDB-lite"/>
    </source>
</evidence>
<accession>A0A7S4APB6</accession>
<feature type="domain" description="G-patch" evidence="4">
    <location>
        <begin position="215"/>
        <end position="243"/>
    </location>
</feature>
<feature type="coiled-coil region" evidence="2">
    <location>
        <begin position="494"/>
        <end position="559"/>
    </location>
</feature>
<feature type="compositionally biased region" description="Basic and acidic residues" evidence="3">
    <location>
        <begin position="195"/>
        <end position="215"/>
    </location>
</feature>
<comment type="similarity">
    <text evidence="1">Belongs to the TFP11/STIP family.</text>
</comment>
<feature type="compositionally biased region" description="Low complexity" evidence="3">
    <location>
        <begin position="168"/>
        <end position="177"/>
    </location>
</feature>
<evidence type="ECO:0000313" key="5">
    <source>
        <dbReference type="EMBL" id="CAE0721477.1"/>
    </source>
</evidence>
<dbReference type="GO" id="GO:0071008">
    <property type="term" value="C:U2-type post-mRNA release spliceosomal complex"/>
    <property type="evidence" value="ECO:0007669"/>
    <property type="project" value="TreeGrafter"/>
</dbReference>
<keyword evidence="2" id="KW-0175">Coiled coil</keyword>
<dbReference type="Pfam" id="PF07842">
    <property type="entry name" value="GCFC"/>
    <property type="match status" value="1"/>
</dbReference>
<feature type="compositionally biased region" description="Gly residues" evidence="3">
    <location>
        <begin position="178"/>
        <end position="194"/>
    </location>
</feature>
<dbReference type="InterPro" id="IPR000467">
    <property type="entry name" value="G_patch_dom"/>
</dbReference>
<feature type="region of interest" description="Disordered" evidence="3">
    <location>
        <begin position="332"/>
        <end position="378"/>
    </location>
</feature>
<dbReference type="InterPro" id="IPR045211">
    <property type="entry name" value="TFP11/STIP/Ntr1"/>
</dbReference>
<proteinExistence type="inferred from homology"/>
<dbReference type="GO" id="GO:0000390">
    <property type="term" value="P:spliceosomal complex disassembly"/>
    <property type="evidence" value="ECO:0007669"/>
    <property type="project" value="InterPro"/>
</dbReference>
<reference evidence="5" key="1">
    <citation type="submission" date="2021-01" db="EMBL/GenBank/DDBJ databases">
        <authorList>
            <person name="Corre E."/>
            <person name="Pelletier E."/>
            <person name="Niang G."/>
            <person name="Scheremetjew M."/>
            <person name="Finn R."/>
            <person name="Kale V."/>
            <person name="Holt S."/>
            <person name="Cochrane G."/>
            <person name="Meng A."/>
            <person name="Brown T."/>
            <person name="Cohen L."/>
        </authorList>
    </citation>
    <scope>NUCLEOTIDE SEQUENCE</scope>
    <source>
        <strain evidence="5">10249 10 AB</strain>
    </source>
</reference>
<dbReference type="PANTHER" id="PTHR23329:SF1">
    <property type="entry name" value="TUFTELIN-INTERACTING PROTEIN 11"/>
    <property type="match status" value="1"/>
</dbReference>
<evidence type="ECO:0000259" key="4">
    <source>
        <dbReference type="PROSITE" id="PS50174"/>
    </source>
</evidence>